<keyword evidence="4" id="KW-1185">Reference proteome</keyword>
<dbReference type="Gene3D" id="2.30.29.30">
    <property type="entry name" value="Pleckstrin-homology domain (PH domain)/Phosphotyrosine-binding domain (PTB)"/>
    <property type="match status" value="1"/>
</dbReference>
<evidence type="ECO:0000259" key="2">
    <source>
        <dbReference type="PROSITE" id="PS51335"/>
    </source>
</evidence>
<sequence length="308" mass="35145">MCLRCCDIVAELFGIVPGNDELARLISILFASDSSFSAIFACTVHLFHRTWREMQAKGGEMEKVASVVAEQLRHVLKMKEIQDVETFNNDLEAFSYKAMKRIWRKEQEGKENDQLNSLAVIQLSAKLRPNLEEVVRVNHLNYLKHGAVFQKLVKNKKAYWHWKLDASEKMLTITVCDSDKFMGKSEKEQETRQIWLKDIADVPKSVEDRKTSSSRSLPGLRIKMKDGEELMAVSSDESQAAIWREALSQLIGENKSNKHTNPKTESMVEQLLKMELRVRLLNVNVANNGEKPEIPPIPADISSIVQSF</sequence>
<dbReference type="Pfam" id="PF16457">
    <property type="entry name" value="PH_12"/>
    <property type="match status" value="1"/>
</dbReference>
<evidence type="ECO:0000313" key="4">
    <source>
        <dbReference type="Proteomes" id="UP000005237"/>
    </source>
</evidence>
<dbReference type="PROSITE" id="PS51335">
    <property type="entry name" value="ELMO"/>
    <property type="match status" value="1"/>
</dbReference>
<protein>
    <submittedName>
        <fullName evidence="3">ELMO domain-containing protein</fullName>
    </submittedName>
</protein>
<dbReference type="Proteomes" id="UP000005237">
    <property type="component" value="Unassembled WGS sequence"/>
</dbReference>
<dbReference type="EnsemblMetazoa" id="CJA00851.1">
    <property type="protein sequence ID" value="CJA00851.1"/>
    <property type="gene ID" value="WBGene00120055"/>
</dbReference>
<accession>A0A8R1DFK5</accession>
<name>A0A8R1DFK5_CAEJA</name>
<dbReference type="AlphaFoldDB" id="A0A8R1DFK5"/>
<dbReference type="InterPro" id="IPR011993">
    <property type="entry name" value="PH-like_dom_sf"/>
</dbReference>
<evidence type="ECO:0000313" key="3">
    <source>
        <dbReference type="EnsemblMetazoa" id="CJA00851.1"/>
    </source>
</evidence>
<reference evidence="4" key="1">
    <citation type="submission" date="2010-08" db="EMBL/GenBank/DDBJ databases">
        <authorList>
            <consortium name="Caenorhabditis japonica Sequencing Consortium"/>
            <person name="Wilson R.K."/>
        </authorList>
    </citation>
    <scope>NUCLEOTIDE SEQUENCE [LARGE SCALE GENOMIC DNA]</scope>
    <source>
        <strain evidence="4">DF5081</strain>
    </source>
</reference>
<comment type="function">
    <text evidence="1">Involved in cytoskeletal rearrangements required for phagocytosis of apoptotic cells and cell motility. Acts in association with DOCK1 and CRK. Was initially proposed to be required in complex with DOCK1 to activate Rac Rho small GTPases. May enhance the guanine nucleotide exchange factor (GEF) activity of DOCK1.</text>
</comment>
<dbReference type="InterPro" id="IPR001849">
    <property type="entry name" value="PH_domain"/>
</dbReference>
<feature type="domain" description="ELMO" evidence="2">
    <location>
        <begin position="1"/>
        <end position="76"/>
    </location>
</feature>
<evidence type="ECO:0000256" key="1">
    <source>
        <dbReference type="ARBA" id="ARBA00024863"/>
    </source>
</evidence>
<organism evidence="3 4">
    <name type="scientific">Caenorhabditis japonica</name>
    <dbReference type="NCBI Taxonomy" id="281687"/>
    <lineage>
        <taxon>Eukaryota</taxon>
        <taxon>Metazoa</taxon>
        <taxon>Ecdysozoa</taxon>
        <taxon>Nematoda</taxon>
        <taxon>Chromadorea</taxon>
        <taxon>Rhabditida</taxon>
        <taxon>Rhabditina</taxon>
        <taxon>Rhabditomorpha</taxon>
        <taxon>Rhabditoidea</taxon>
        <taxon>Rhabditidae</taxon>
        <taxon>Peloderinae</taxon>
        <taxon>Caenorhabditis</taxon>
    </lineage>
</organism>
<reference evidence="3" key="2">
    <citation type="submission" date="2022-06" db="UniProtKB">
        <authorList>
            <consortium name="EnsemblMetazoa"/>
        </authorList>
    </citation>
    <scope>IDENTIFICATION</scope>
    <source>
        <strain evidence="3">DF5081</strain>
    </source>
</reference>
<dbReference type="InterPro" id="IPR006816">
    <property type="entry name" value="ELMO_dom"/>
</dbReference>
<proteinExistence type="predicted"/>